<feature type="compositionally biased region" description="Low complexity" evidence="5">
    <location>
        <begin position="409"/>
        <end position="419"/>
    </location>
</feature>
<feature type="compositionally biased region" description="Basic and acidic residues" evidence="5">
    <location>
        <begin position="493"/>
        <end position="502"/>
    </location>
</feature>
<comment type="caution">
    <text evidence="9">The sequence shown here is derived from an EMBL/GenBank/DDBJ whole genome shotgun (WGS) entry which is preliminary data.</text>
</comment>
<dbReference type="OrthoDB" id="1155472at2759"/>
<feature type="domain" description="DUF6469" evidence="8">
    <location>
        <begin position="116"/>
        <end position="195"/>
    </location>
</feature>
<name>A0A5N5GF93_9ROSA</name>
<evidence type="ECO:0000259" key="6">
    <source>
        <dbReference type="Pfam" id="PF13086"/>
    </source>
</evidence>
<evidence type="ECO:0000259" key="8">
    <source>
        <dbReference type="Pfam" id="PF20073"/>
    </source>
</evidence>
<dbReference type="InterPro" id="IPR047187">
    <property type="entry name" value="SF1_C_Upf1"/>
</dbReference>
<keyword evidence="3 9" id="KW-0347">Helicase</keyword>
<dbReference type="InterPro" id="IPR045529">
    <property type="entry name" value="DUF6469"/>
</dbReference>
<dbReference type="InterPro" id="IPR045055">
    <property type="entry name" value="DNA2/NAM7-like"/>
</dbReference>
<feature type="domain" description="DNA2/NAM7 helicase-like C-terminal" evidence="7">
    <location>
        <begin position="833"/>
        <end position="1030"/>
    </location>
</feature>
<dbReference type="CDD" id="cd18808">
    <property type="entry name" value="SF1_C_Upf1"/>
    <property type="match status" value="1"/>
</dbReference>
<feature type="compositionally biased region" description="Basic and acidic residues" evidence="5">
    <location>
        <begin position="629"/>
        <end position="638"/>
    </location>
</feature>
<dbReference type="Gene3D" id="3.40.50.300">
    <property type="entry name" value="P-loop containing nucleotide triphosphate hydrolases"/>
    <property type="match status" value="3"/>
</dbReference>
<evidence type="ECO:0000256" key="5">
    <source>
        <dbReference type="SAM" id="MobiDB-lite"/>
    </source>
</evidence>
<reference evidence="10" key="2">
    <citation type="submission" date="2019-10" db="EMBL/GenBank/DDBJ databases">
        <title>A de novo genome assembly of a pear dwarfing rootstock.</title>
        <authorList>
            <person name="Wang F."/>
            <person name="Wang J."/>
            <person name="Li S."/>
            <person name="Zhang Y."/>
            <person name="Fang M."/>
            <person name="Ma L."/>
            <person name="Zhao Y."/>
            <person name="Jiang S."/>
        </authorList>
    </citation>
    <scope>NUCLEOTIDE SEQUENCE [LARGE SCALE GENOMIC DNA]</scope>
</reference>
<gene>
    <name evidence="9" type="ORF">D8674_036123</name>
</gene>
<feature type="compositionally biased region" description="Acidic residues" evidence="5">
    <location>
        <begin position="639"/>
        <end position="655"/>
    </location>
</feature>
<protein>
    <submittedName>
        <fullName evidence="9">ATP-dependent helicase-like</fullName>
    </submittedName>
</protein>
<keyword evidence="2" id="KW-0378">Hydrolase</keyword>
<feature type="compositionally biased region" description="Basic and acidic residues" evidence="5">
    <location>
        <begin position="595"/>
        <end position="604"/>
    </location>
</feature>
<evidence type="ECO:0000256" key="3">
    <source>
        <dbReference type="ARBA" id="ARBA00022806"/>
    </source>
</evidence>
<feature type="compositionally biased region" description="Basic and acidic residues" evidence="5">
    <location>
        <begin position="561"/>
        <end position="570"/>
    </location>
</feature>
<evidence type="ECO:0000259" key="7">
    <source>
        <dbReference type="Pfam" id="PF13087"/>
    </source>
</evidence>
<evidence type="ECO:0000256" key="1">
    <source>
        <dbReference type="ARBA" id="ARBA00022741"/>
    </source>
</evidence>
<evidence type="ECO:0000313" key="10">
    <source>
        <dbReference type="Proteomes" id="UP000327157"/>
    </source>
</evidence>
<dbReference type="InterPro" id="IPR041677">
    <property type="entry name" value="DNA2/NAM7_AAA_11"/>
</dbReference>
<feature type="domain" description="DNA2/NAM7 helicase helicase" evidence="6">
    <location>
        <begin position="246"/>
        <end position="825"/>
    </location>
</feature>
<sequence>MDRQEESKRLNNYGFAAGRGLINVVFSWSLEDVLNAKLYENQVTKIPETFSTTTSYMTSFIPSLVEETHADLLSSMTNLSKAPTCEILTVTASENRGPPKDLFYDVTCVGTYVPEVGDLIALTDIKPKRVDDLNRSRNSYLIAYVHQIRDNNLSLLSSKDINTRGYMNAAGKRETMFAVHLMNMTTNIRVWKALNSDDAANTNLIKTLLQVQPSSSHGGSSCTICFSKEKCFVSLSPKWPEMWCDLNESQKAAVLNSISLSKCQHQNSINLIWGPPGTGKTNTVGISLFALYKFKCRTLTCAPTNIAVLKVTDRLVKLVNQSLEYDKYGLGDIILFGNDKRMKIGSCNDLCEVFLDRRIETLTECFTPSSGWNHWLELMISLLENPEEQYSLYIKEKKKHDEQHKESENSNSSNNDENSFLTLEKSVKEKHIKDDKHDEESENSSSPSDDKNGILTFEESVKEKHNKDDEQDEESENSNSTRDDKNGILTFEESVKEEHNKDDEQDEESENSNSTRDDKNGILTFEESVKEEHNKDDEQDEESENSNSTRDDKNGILTFEESVKEEHNKDDEQDEESENSNSTRDDKNGILTFEESVKEEHNKDDEQDEESENSNSTRDDKNGILTFEESVKEEHNKDDEQDEESENSNSTSDDENDFLKFEEFVKDRFDFIGEHLKVCMENLYTHLPTSCISLEVVKDMIRVAELLKSIQSIFSCAGVANEQLKLLQQDCTRTLKSLRAFAVPNSNDAQTIRNLCLAKACLIFCTASSSARLHTEGMVPLELLFIDEAAQLKECESIIPLQLSGLRHAILIGDEKQLPAMVKSQISEEAEFGRSLFERLVLLGHEKHLLDVQYRMHPSISLFPKMEFYDNQILDGPNVNETSYNKCFLDGKMYGSYSFINIANGKEERDRVRSLKNVAEVAVVYEIVSSLYKEFTRTKMKVSVGVISPYTAQVNAIQERVKEYSEVSTGSDFSVSVRSVDGFQGGEEDLIIISTVRCNRKGSVGFLSNHQRANVVLTRARHCLWILGHESTLINSNSIWKKLILDAKKRECFFNADEDEKLAQAIAAAQSSCNEDDPIELLARPISSLRLTDRTAETSTPTYRNNFRRGVGSNRVIR</sequence>
<feature type="compositionally biased region" description="Basic and acidic residues" evidence="5">
    <location>
        <begin position="459"/>
        <end position="468"/>
    </location>
</feature>
<reference evidence="9 10" key="1">
    <citation type="submission" date="2019-09" db="EMBL/GenBank/DDBJ databases">
        <authorList>
            <person name="Ou C."/>
        </authorList>
    </citation>
    <scope>NUCLEOTIDE SEQUENCE [LARGE SCALE GENOMIC DNA]</scope>
    <source>
        <strain evidence="9">S2</strain>
        <tissue evidence="9">Leaf</tissue>
    </source>
</reference>
<dbReference type="GO" id="GO:0016787">
    <property type="term" value="F:hydrolase activity"/>
    <property type="evidence" value="ECO:0007669"/>
    <property type="project" value="UniProtKB-KW"/>
</dbReference>
<dbReference type="AlphaFoldDB" id="A0A5N5GF93"/>
<dbReference type="SUPFAM" id="SSF52540">
    <property type="entry name" value="P-loop containing nucleoside triphosphate hydrolases"/>
    <property type="match status" value="1"/>
</dbReference>
<feature type="compositionally biased region" description="Basic and acidic residues" evidence="5">
    <location>
        <begin position="399"/>
        <end position="408"/>
    </location>
</feature>
<keyword evidence="1" id="KW-0547">Nucleotide-binding</keyword>
<dbReference type="Pfam" id="PF13087">
    <property type="entry name" value="AAA_12"/>
    <property type="match status" value="1"/>
</dbReference>
<dbReference type="Pfam" id="PF20073">
    <property type="entry name" value="DUF6469"/>
    <property type="match status" value="1"/>
</dbReference>
<dbReference type="Pfam" id="PF13086">
    <property type="entry name" value="AAA_11"/>
    <property type="match status" value="1"/>
</dbReference>
<dbReference type="InterPro" id="IPR041679">
    <property type="entry name" value="DNA2/NAM7-like_C"/>
</dbReference>
<dbReference type="GO" id="GO:0005524">
    <property type="term" value="F:ATP binding"/>
    <property type="evidence" value="ECO:0007669"/>
    <property type="project" value="UniProtKB-KW"/>
</dbReference>
<evidence type="ECO:0000256" key="4">
    <source>
        <dbReference type="ARBA" id="ARBA00022840"/>
    </source>
</evidence>
<dbReference type="GO" id="GO:0004386">
    <property type="term" value="F:helicase activity"/>
    <property type="evidence" value="ECO:0007669"/>
    <property type="project" value="UniProtKB-KW"/>
</dbReference>
<dbReference type="EMBL" id="SMOL01000458">
    <property type="protein sequence ID" value="KAB2613807.1"/>
    <property type="molecule type" value="Genomic_DNA"/>
</dbReference>
<dbReference type="InterPro" id="IPR027417">
    <property type="entry name" value="P-loop_NTPase"/>
</dbReference>
<accession>A0A5N5GF93</accession>
<keyword evidence="4" id="KW-0067">ATP-binding</keyword>
<proteinExistence type="predicted"/>
<evidence type="ECO:0000256" key="2">
    <source>
        <dbReference type="ARBA" id="ARBA00022801"/>
    </source>
</evidence>
<dbReference type="PANTHER" id="PTHR10887:SF522">
    <property type="entry name" value="P-LOOP CONTAINING NUCLEOSIDE TRIPHOSPHATE HYDROLASES SUPERFAMILY PROTEIN"/>
    <property type="match status" value="1"/>
</dbReference>
<keyword evidence="10" id="KW-1185">Reference proteome</keyword>
<organism evidence="9 10">
    <name type="scientific">Pyrus ussuriensis x Pyrus communis</name>
    <dbReference type="NCBI Taxonomy" id="2448454"/>
    <lineage>
        <taxon>Eukaryota</taxon>
        <taxon>Viridiplantae</taxon>
        <taxon>Streptophyta</taxon>
        <taxon>Embryophyta</taxon>
        <taxon>Tracheophyta</taxon>
        <taxon>Spermatophyta</taxon>
        <taxon>Magnoliopsida</taxon>
        <taxon>eudicotyledons</taxon>
        <taxon>Gunneridae</taxon>
        <taxon>Pentapetalae</taxon>
        <taxon>rosids</taxon>
        <taxon>fabids</taxon>
        <taxon>Rosales</taxon>
        <taxon>Rosaceae</taxon>
        <taxon>Amygdaloideae</taxon>
        <taxon>Maleae</taxon>
        <taxon>Pyrus</taxon>
    </lineage>
</organism>
<dbReference type="GO" id="GO:0005694">
    <property type="term" value="C:chromosome"/>
    <property type="evidence" value="ECO:0007669"/>
    <property type="project" value="UniProtKB-ARBA"/>
</dbReference>
<dbReference type="FunFam" id="3.40.50.300:FF:000326">
    <property type="entry name" value="P-loop containing nucleoside triphosphate hydrolase"/>
    <property type="match status" value="1"/>
</dbReference>
<dbReference type="Proteomes" id="UP000327157">
    <property type="component" value="Chromosome 9"/>
</dbReference>
<evidence type="ECO:0000313" key="9">
    <source>
        <dbReference type="EMBL" id="KAB2613807.1"/>
    </source>
</evidence>
<dbReference type="PANTHER" id="PTHR10887">
    <property type="entry name" value="DNA2/NAM7 HELICASE FAMILY"/>
    <property type="match status" value="1"/>
</dbReference>
<feature type="compositionally biased region" description="Basic and acidic residues" evidence="5">
    <location>
        <begin position="527"/>
        <end position="536"/>
    </location>
</feature>
<feature type="compositionally biased region" description="Basic and acidic residues" evidence="5">
    <location>
        <begin position="425"/>
        <end position="439"/>
    </location>
</feature>
<reference evidence="9 10" key="3">
    <citation type="submission" date="2019-11" db="EMBL/GenBank/DDBJ databases">
        <title>A de novo genome assembly of a pear dwarfing rootstock.</title>
        <authorList>
            <person name="Wang F."/>
            <person name="Wang J."/>
            <person name="Li S."/>
            <person name="Zhang Y."/>
            <person name="Fang M."/>
            <person name="Ma L."/>
            <person name="Zhao Y."/>
            <person name="Jiang S."/>
        </authorList>
    </citation>
    <scope>NUCLEOTIDE SEQUENCE [LARGE SCALE GENOMIC DNA]</scope>
    <source>
        <strain evidence="9">S2</strain>
        <tissue evidence="9">Leaf</tissue>
    </source>
</reference>
<feature type="region of interest" description="Disordered" evidence="5">
    <location>
        <begin position="397"/>
        <end position="655"/>
    </location>
</feature>